<evidence type="ECO:0000313" key="2">
    <source>
        <dbReference type="Proteomes" id="UP000830395"/>
    </source>
</evidence>
<name>A0ACC5YBK1_9TELE</name>
<evidence type="ECO:0000313" key="1">
    <source>
        <dbReference type="EMBL" id="MCJ8732917.1"/>
    </source>
</evidence>
<feature type="non-terminal residue" evidence="1">
    <location>
        <position position="1"/>
    </location>
</feature>
<keyword evidence="2" id="KW-1185">Reference proteome</keyword>
<organism evidence="1 2">
    <name type="scientific">Pangasius djambal</name>
    <dbReference type="NCBI Taxonomy" id="1691987"/>
    <lineage>
        <taxon>Eukaryota</taxon>
        <taxon>Metazoa</taxon>
        <taxon>Chordata</taxon>
        <taxon>Craniata</taxon>
        <taxon>Vertebrata</taxon>
        <taxon>Euteleostomi</taxon>
        <taxon>Actinopterygii</taxon>
        <taxon>Neopterygii</taxon>
        <taxon>Teleostei</taxon>
        <taxon>Ostariophysi</taxon>
        <taxon>Siluriformes</taxon>
        <taxon>Pangasiidae</taxon>
        <taxon>Pangasius</taxon>
    </lineage>
</organism>
<dbReference type="Proteomes" id="UP000830395">
    <property type="component" value="Chromosome 5"/>
</dbReference>
<sequence>RPDPPIEVEALNPTSQSITITWKAPPYDGGCPITGYILEKIEKDGDRFMRCVPNLVPGFSYTITGLTEGKEYQFRVRAENVAGESEPSRSTPLIKAADPVDPPKVSLHAHIASGLTIRKNEEIRLDAHISGSPYPTVTWFRNDENVKMTVKKKPEFIVKKKKKTKAVHPEPEEVFHPPLPDRLSFDQSKRGETAMMVRDAIRDDHGVFTIRVENTHGFATASCVVNVLDKPGPPVNFGFDEIRKDSVICTWDAPLDDGGSEIINYILEKKDNTTDEIGWVTVTSTHKGYNYPVTKLIEGKEYIFRVTAENKFGCGPPCYSE</sequence>
<accession>A0ACC5YBK1</accession>
<proteinExistence type="predicted"/>
<protein>
    <submittedName>
        <fullName evidence="1">Uncharacterized protein</fullName>
    </submittedName>
</protein>
<comment type="caution">
    <text evidence="1">The sequence shown here is derived from an EMBL/GenBank/DDBJ whole genome shotgun (WGS) entry which is preliminary data.</text>
</comment>
<dbReference type="EMBL" id="CM040979">
    <property type="protein sequence ID" value="MCJ8732917.1"/>
    <property type="molecule type" value="Genomic_DNA"/>
</dbReference>
<reference evidence="1" key="1">
    <citation type="submission" date="2020-02" db="EMBL/GenBank/DDBJ databases">
        <title>Genome sequencing of the panga catfish, Pangasius djambal.</title>
        <authorList>
            <person name="Wen M."/>
            <person name="Zahm M."/>
            <person name="Roques C."/>
            <person name="Cabau C."/>
            <person name="Klopp C."/>
            <person name="Donnadieu C."/>
            <person name="Jouanno E."/>
            <person name="Avarre J.-C."/>
            <person name="Campet M."/>
            <person name="Ha T."/>
            <person name="Dugue R."/>
            <person name="Lampietro C."/>
            <person name="Louis A."/>
            <person name="Herpin A."/>
            <person name="Echchiki A."/>
            <person name="Berthelot C."/>
            <person name="Parey E."/>
            <person name="Roest-Crollius H."/>
            <person name="Braasch I."/>
            <person name="Postlethwait J.H."/>
            <person name="Bobe J."/>
            <person name="Montfort J."/>
            <person name="Bouchez O."/>
            <person name="Begum T."/>
            <person name="Schartl M."/>
            <person name="Gustiano R."/>
            <person name="Guiguen Y."/>
        </authorList>
    </citation>
    <scope>NUCLEOTIDE SEQUENCE</scope>
    <source>
        <strain evidence="1">Pdj_M5554</strain>
    </source>
</reference>
<gene>
    <name evidence="1" type="ORF">PDJAM_G00216410</name>
</gene>
<feature type="non-terminal residue" evidence="1">
    <location>
        <position position="321"/>
    </location>
</feature>